<reference evidence="2" key="1">
    <citation type="submission" date="2019-06" db="EMBL/GenBank/DDBJ databases">
        <authorList>
            <consortium name="Wellcome Sanger Institute Data Sharing"/>
        </authorList>
    </citation>
    <scope>NUCLEOTIDE SEQUENCE [LARGE SCALE GENOMIC DNA]</scope>
</reference>
<organism evidence="2 3">
    <name type="scientific">Salarias fasciatus</name>
    <name type="common">Jewelled blenny</name>
    <name type="synonym">Blennius fasciatus</name>
    <dbReference type="NCBI Taxonomy" id="181472"/>
    <lineage>
        <taxon>Eukaryota</taxon>
        <taxon>Metazoa</taxon>
        <taxon>Chordata</taxon>
        <taxon>Craniata</taxon>
        <taxon>Vertebrata</taxon>
        <taxon>Euteleostomi</taxon>
        <taxon>Actinopterygii</taxon>
        <taxon>Neopterygii</taxon>
        <taxon>Teleostei</taxon>
        <taxon>Neoteleostei</taxon>
        <taxon>Acanthomorphata</taxon>
        <taxon>Ovalentaria</taxon>
        <taxon>Blenniimorphae</taxon>
        <taxon>Blenniiformes</taxon>
        <taxon>Blennioidei</taxon>
        <taxon>Blenniidae</taxon>
        <taxon>Salariinae</taxon>
        <taxon>Salarias</taxon>
    </lineage>
</organism>
<dbReference type="InParanoid" id="A0A672HYX6"/>
<accession>A0A672HYX6</accession>
<sequence>VPGGQQGAAVGLRPGGGGRRGVRAGGAQRVQPLGRRAAPHAQLQVLLRPEGLDDAARRPDRQAQRAAALPHHQQRADVRRPDLRVPPGAPGPDRQAALAAPLAAPHRAVGEGGGNVVQLGLVELLLDALTEVLKDDGDLTGSKVTPSGTHNRSRSHRQEHTTGQGHTVRKTHQVKVTPSRTHTRSRSGKCTMLRSHS</sequence>
<proteinExistence type="predicted"/>
<dbReference type="OMA" id="HAVCEGR"/>
<protein>
    <submittedName>
        <fullName evidence="2">Uncharacterized protein</fullName>
    </submittedName>
</protein>
<dbReference type="Proteomes" id="UP000472267">
    <property type="component" value="Chromosome 11"/>
</dbReference>
<reference evidence="2" key="3">
    <citation type="submission" date="2025-09" db="UniProtKB">
        <authorList>
            <consortium name="Ensembl"/>
        </authorList>
    </citation>
    <scope>IDENTIFICATION</scope>
</reference>
<name>A0A672HYX6_SALFA</name>
<feature type="compositionally biased region" description="Basic and acidic residues" evidence="1">
    <location>
        <begin position="74"/>
        <end position="83"/>
    </location>
</feature>
<feature type="compositionally biased region" description="Basic and acidic residues" evidence="1">
    <location>
        <begin position="50"/>
        <end position="63"/>
    </location>
</feature>
<reference evidence="2" key="2">
    <citation type="submission" date="2025-08" db="UniProtKB">
        <authorList>
            <consortium name="Ensembl"/>
        </authorList>
    </citation>
    <scope>IDENTIFICATION</scope>
</reference>
<feature type="region of interest" description="Disordered" evidence="1">
    <location>
        <begin position="136"/>
        <end position="197"/>
    </location>
</feature>
<evidence type="ECO:0000313" key="3">
    <source>
        <dbReference type="Proteomes" id="UP000472267"/>
    </source>
</evidence>
<feature type="region of interest" description="Disordered" evidence="1">
    <location>
        <begin position="1"/>
        <end position="95"/>
    </location>
</feature>
<evidence type="ECO:0000313" key="2">
    <source>
        <dbReference type="Ensembl" id="ENSSFAP00005034473.1"/>
    </source>
</evidence>
<dbReference type="Ensembl" id="ENSSFAT00005035771.1">
    <property type="protein sequence ID" value="ENSSFAP00005034473.1"/>
    <property type="gene ID" value="ENSSFAG00005017502.1"/>
</dbReference>
<keyword evidence="3" id="KW-1185">Reference proteome</keyword>
<dbReference type="AlphaFoldDB" id="A0A672HYX6"/>
<evidence type="ECO:0000256" key="1">
    <source>
        <dbReference type="SAM" id="MobiDB-lite"/>
    </source>
</evidence>